<feature type="compositionally biased region" description="Low complexity" evidence="1">
    <location>
        <begin position="124"/>
        <end position="134"/>
    </location>
</feature>
<feature type="region of interest" description="Disordered" evidence="1">
    <location>
        <begin position="1871"/>
        <end position="2280"/>
    </location>
</feature>
<feature type="compositionally biased region" description="Basic and acidic residues" evidence="1">
    <location>
        <begin position="1891"/>
        <end position="1933"/>
    </location>
</feature>
<feature type="compositionally biased region" description="Basic and acidic residues" evidence="1">
    <location>
        <begin position="2903"/>
        <end position="2924"/>
    </location>
</feature>
<feature type="compositionally biased region" description="Basic and acidic residues" evidence="1">
    <location>
        <begin position="1776"/>
        <end position="1790"/>
    </location>
</feature>
<feature type="compositionally biased region" description="Polar residues" evidence="1">
    <location>
        <begin position="2539"/>
        <end position="2550"/>
    </location>
</feature>
<feature type="compositionally biased region" description="Basic and acidic residues" evidence="1">
    <location>
        <begin position="2520"/>
        <end position="2538"/>
    </location>
</feature>
<accession>A0AA48IG35</accession>
<feature type="compositionally biased region" description="Polar residues" evidence="1">
    <location>
        <begin position="2265"/>
        <end position="2280"/>
    </location>
</feature>
<feature type="compositionally biased region" description="Acidic residues" evidence="1">
    <location>
        <begin position="819"/>
        <end position="838"/>
    </location>
</feature>
<feature type="region of interest" description="Disordered" evidence="1">
    <location>
        <begin position="2801"/>
        <end position="2951"/>
    </location>
</feature>
<feature type="compositionally biased region" description="Basic and acidic residues" evidence="1">
    <location>
        <begin position="2617"/>
        <end position="2645"/>
    </location>
</feature>
<name>A0AA48IG35_9TREE</name>
<dbReference type="Proteomes" id="UP001233271">
    <property type="component" value="Chromosome 2"/>
</dbReference>
<feature type="region of interest" description="Disordered" evidence="1">
    <location>
        <begin position="317"/>
        <end position="345"/>
    </location>
</feature>
<feature type="region of interest" description="Disordered" evidence="1">
    <location>
        <begin position="3091"/>
        <end position="3131"/>
    </location>
</feature>
<feature type="compositionally biased region" description="Polar residues" evidence="1">
    <location>
        <begin position="379"/>
        <end position="398"/>
    </location>
</feature>
<feature type="compositionally biased region" description="Polar residues" evidence="1">
    <location>
        <begin position="957"/>
        <end position="984"/>
    </location>
</feature>
<feature type="compositionally biased region" description="Basic and acidic residues" evidence="1">
    <location>
        <begin position="2855"/>
        <end position="2889"/>
    </location>
</feature>
<feature type="region of interest" description="Disordered" evidence="1">
    <location>
        <begin position="707"/>
        <end position="731"/>
    </location>
</feature>
<reference evidence="2" key="1">
    <citation type="journal article" date="2023" name="BMC Genomics">
        <title>Chromosome-level genome assemblies of Cutaneotrichosporon spp. (Trichosporonales, Basidiomycota) reveal imbalanced evolution between nucleotide sequences and chromosome synteny.</title>
        <authorList>
            <person name="Kobayashi Y."/>
            <person name="Kayamori A."/>
            <person name="Aoki K."/>
            <person name="Shiwa Y."/>
            <person name="Matsutani M."/>
            <person name="Fujita N."/>
            <person name="Sugita T."/>
            <person name="Iwasaki W."/>
            <person name="Tanaka N."/>
            <person name="Takashima M."/>
        </authorList>
    </citation>
    <scope>NUCLEOTIDE SEQUENCE</scope>
    <source>
        <strain evidence="2">HIS019</strain>
    </source>
</reference>
<feature type="compositionally biased region" description="Basic and acidic residues" evidence="1">
    <location>
        <begin position="2569"/>
        <end position="2600"/>
    </location>
</feature>
<feature type="compositionally biased region" description="Acidic residues" evidence="1">
    <location>
        <begin position="588"/>
        <end position="599"/>
    </location>
</feature>
<feature type="compositionally biased region" description="Polar residues" evidence="1">
    <location>
        <begin position="153"/>
        <end position="162"/>
    </location>
</feature>
<feature type="region of interest" description="Disordered" evidence="1">
    <location>
        <begin position="794"/>
        <end position="1848"/>
    </location>
</feature>
<feature type="region of interest" description="Disordered" evidence="1">
    <location>
        <begin position="2323"/>
        <end position="2687"/>
    </location>
</feature>
<feature type="compositionally biased region" description="Acidic residues" evidence="1">
    <location>
        <begin position="645"/>
        <end position="656"/>
    </location>
</feature>
<feature type="compositionally biased region" description="Acidic residues" evidence="1">
    <location>
        <begin position="1336"/>
        <end position="1346"/>
    </location>
</feature>
<feature type="compositionally biased region" description="Polar residues" evidence="1">
    <location>
        <begin position="2145"/>
        <end position="2154"/>
    </location>
</feature>
<feature type="compositionally biased region" description="Low complexity" evidence="1">
    <location>
        <begin position="2242"/>
        <end position="2256"/>
    </location>
</feature>
<keyword evidence="3" id="KW-1185">Reference proteome</keyword>
<feature type="compositionally biased region" description="Acidic residues" evidence="1">
    <location>
        <begin position="1954"/>
        <end position="1972"/>
    </location>
</feature>
<feature type="compositionally biased region" description="Polar residues" evidence="1">
    <location>
        <begin position="1738"/>
        <end position="1749"/>
    </location>
</feature>
<feature type="compositionally biased region" description="Polar residues" evidence="1">
    <location>
        <begin position="2222"/>
        <end position="2240"/>
    </location>
</feature>
<dbReference type="KEGG" id="ccac:CcaHIS019_0210600"/>
<dbReference type="EMBL" id="AP028213">
    <property type="protein sequence ID" value="BEI89698.1"/>
    <property type="molecule type" value="Genomic_DNA"/>
</dbReference>
<feature type="compositionally biased region" description="Polar residues" evidence="1">
    <location>
        <begin position="170"/>
        <end position="180"/>
    </location>
</feature>
<feature type="compositionally biased region" description="Basic and acidic residues" evidence="1">
    <location>
        <begin position="2043"/>
        <end position="2108"/>
    </location>
</feature>
<feature type="compositionally biased region" description="Polar residues" evidence="1">
    <location>
        <begin position="664"/>
        <end position="676"/>
    </location>
</feature>
<feature type="compositionally biased region" description="Pro residues" evidence="1">
    <location>
        <begin position="985"/>
        <end position="996"/>
    </location>
</feature>
<feature type="compositionally biased region" description="Acidic residues" evidence="1">
    <location>
        <begin position="1874"/>
        <end position="1890"/>
    </location>
</feature>
<feature type="compositionally biased region" description="Basic and acidic residues" evidence="1">
    <location>
        <begin position="1187"/>
        <end position="1197"/>
    </location>
</feature>
<feature type="compositionally biased region" description="Low complexity" evidence="1">
    <location>
        <begin position="1203"/>
        <end position="1218"/>
    </location>
</feature>
<evidence type="ECO:0000313" key="3">
    <source>
        <dbReference type="Proteomes" id="UP001233271"/>
    </source>
</evidence>
<feature type="compositionally biased region" description="Polar residues" evidence="1">
    <location>
        <begin position="1"/>
        <end position="10"/>
    </location>
</feature>
<feature type="compositionally biased region" description="Acidic residues" evidence="1">
    <location>
        <begin position="448"/>
        <end position="465"/>
    </location>
</feature>
<feature type="compositionally biased region" description="Basic and acidic residues" evidence="1">
    <location>
        <begin position="858"/>
        <end position="886"/>
    </location>
</feature>
<evidence type="ECO:0000313" key="2">
    <source>
        <dbReference type="EMBL" id="BEI89698.1"/>
    </source>
</evidence>
<feature type="compositionally biased region" description="Low complexity" evidence="1">
    <location>
        <begin position="2406"/>
        <end position="2429"/>
    </location>
</feature>
<feature type="compositionally biased region" description="Basic and acidic residues" evidence="1">
    <location>
        <begin position="1316"/>
        <end position="1328"/>
    </location>
</feature>
<feature type="compositionally biased region" description="Basic residues" evidence="1">
    <location>
        <begin position="28"/>
        <end position="37"/>
    </location>
</feature>
<feature type="compositionally biased region" description="Basic and acidic residues" evidence="1">
    <location>
        <begin position="2814"/>
        <end position="2832"/>
    </location>
</feature>
<gene>
    <name evidence="2" type="ORF">CcaverHIS019_0210600</name>
</gene>
<feature type="region of interest" description="Disordered" evidence="1">
    <location>
        <begin position="1"/>
        <end position="254"/>
    </location>
</feature>
<feature type="compositionally biased region" description="Polar residues" evidence="1">
    <location>
        <begin position="2445"/>
        <end position="2461"/>
    </location>
</feature>
<feature type="region of interest" description="Disordered" evidence="1">
    <location>
        <begin position="379"/>
        <end position="531"/>
    </location>
</feature>
<feature type="compositionally biased region" description="Polar residues" evidence="1">
    <location>
        <begin position="1485"/>
        <end position="1520"/>
    </location>
</feature>
<organism evidence="2 3">
    <name type="scientific">Cutaneotrichosporon cavernicola</name>
    <dbReference type="NCBI Taxonomy" id="279322"/>
    <lineage>
        <taxon>Eukaryota</taxon>
        <taxon>Fungi</taxon>
        <taxon>Dikarya</taxon>
        <taxon>Basidiomycota</taxon>
        <taxon>Agaricomycotina</taxon>
        <taxon>Tremellomycetes</taxon>
        <taxon>Trichosporonales</taxon>
        <taxon>Trichosporonaceae</taxon>
        <taxon>Cutaneotrichosporon</taxon>
    </lineage>
</organism>
<feature type="compositionally biased region" description="Basic and acidic residues" evidence="1">
    <location>
        <begin position="569"/>
        <end position="578"/>
    </location>
</feature>
<feature type="compositionally biased region" description="Polar residues" evidence="1">
    <location>
        <begin position="2190"/>
        <end position="2209"/>
    </location>
</feature>
<sequence length="3131" mass="344343">MVRDVNQPSLVDSPHRLGPRQSGSTSHSKAKQLHRGRANKENAPVANPPNDLPRRFTAIDAASGAGRRKSSRVADVTTNFAVPEDETRLGDIAPPSDLAGPSSVFSSDDIEPPSKSAPHFVGPRGLARSGLSVSGRGGLLKPESSLHLPQPQLVAQTQSQVQPPGLRTTLHPTPSASQGRMESLATKRSRRAAAQQSYHESEDVEDGEPTPRASRKRSSDNQPAPPPSQRQRPAPGTSATPAVSRRGKVPATAPQAVIAAEARLRASTPVPLSRRRSTAVVDLNPAMQQRTQTWLAGLTPKQRASIPKDVHYGRVEAPMDIEPGDDPLLLEEPGAKRRRKELERRRSTIKKRRIFEGLPKPRESAAADDTFANQIQRRIERQTCTAGSSRLRNSVVRETSTDAPEVPVEAEVPEDEDALANFDSPFVPRTLTDLVGRGRPSSPPVPPPDEEDEAEGVDFGDEFEFLADMPSDSGSERELTPGPAGPYHSLSRLSPSPAPRSRSVPDHTTHSTPQPSQLEEDQTILASEGTRQAVADELAARIAQNGDRTAYLEDDGMAEFEEELDAELDAREVYKSEELGAAASSPEEAQDPEPEDEQLVETYRSPSPSAAEVPELEETLVSPPAHGVPPVDFASSPPRRPVEAGDAEESEEDEVPPVEPDANRASSSAEVTNQEPSLLASAPLVSPRPPYPQPASRVEVVDEPVLVNLPPRHSPQRPEVSLGDIDTEGDTVIVRTTEIDVEMEVTVEEEFDFEGETREEIEPVGSWLENGPHHWVPPAHRMFSPLTALFDPGPSSIFSTSPPRGPPVSGELLEREADTRDEDIDPEGDTILVDEPEDVALMAAQPSSLRRSPMPRHIRPERSTEDFDPEGDTREEIYVDDTRSGEDLDPEGDIIGDLAISQASARAHLPPYRSPTPEDLDASASTERADEAEEPAAQAEVEKDGSLHDVVAAYNRTLDSPSAQSPFPQARGPQSSPLQVSAPISSPPGDAPPQSSPPDDREARQARIQRRVFYGSDAPPTSSQRPELEVDLDQPARRRRRQFAGSTPAKPRLSGSLEDIEPPSPGPSKVPAGGSPQVSPIEPPLRARLPMLPHPGSLPQALLDVPPPHTRSPIRQPVTPLKVLTSYTGPPIPTSPLSSPVRGSPSAPPPPSASPAVSFPAKGKGRAEPFPARSQASPARVLTYAEGARKHFEDRPTPEPSFPSSSRAATPASRTSTPERNSPLKEALHTSQTPGMELLRVRTPRSMTRDLYARAPDSPSMGPSRLRGPSAPTGTTELHTSPVKAPSPRRPSQVPPQEARQPSPSPPPQEDISGDPSRDAHASARDDTMEGPTLDGDSDAWGDDTMDITQEMDNSLGGYRYDGAEWDVTRIDRRKRRERSERLPSVSDEEEEEDERPRPPVVRVTPALEDEDEDECVSIAEHARDATPRAEQGASPHLMPQPEWTSLMPRQRTRSQSAQAYLTPQPAPRSPSAQVTPTQPAPRSLSAQLTSTRPMRRSQASPHLTPMQPSRSHASSQHLQPRQDVRSPSRVHLTSHRAASERAPSLMQGSPGSGLGTPARDRLWAQPSPSPAARTPTQVSPGDARASSVASEAERTLRPPQTSPQLPASPEPRHNVFIEDIEDQDVLSLSRRRTRTSSVSVPSPRRSPRLSRAPSVAEDRAARNSRSLSAAVETSSPRRSVVEEAPSPYHSTRLSRAATPVEAQSVEAVPSLRRFTRLSRTTTPIEAQPAPRHVPTPFTATQAASQPSPRANEWPRLGPARQKWAHEVDAALPPPVKERQTQPESEHPRVNAEPSRQPLAPVTEPKREPLPLVAGPSKAPAPDAGPSRQPHVTVAQSQRRVRERYHVPEHCKEEESITFVVRERVVDVTRVKDESDEEEEHNVIEIEDSRDDGSNDRVKEEHVQEEHREEHFEEQQEKDPIEQYLPVEHRLPETDPYPEEEDHLPPMDGSEGMAYEEEEDSRMTYGEEDDTRMDERMDDSLDSEERAGVLHKYLHMDEPPEDDNSRMEYEDLEGSDKENEPFTELIAIPMDEHCGSTDASGDVGEHERDTGYEHDAERGHQYENKRQAEHDHDADYQHDAEQEHEHQYEGDHEGEHEHEYEENYEHEANGIPQAGNEVPCATTPRPVSRASSVQRTPVALPQRQIPGSRSSAPSPGTPLGRAPSHPHTPSQAPKPSGHARTPQVGYDGTPSATSGSRAPTQARTPSGNLSAPGHRALDHNRTLSGTPGSRAPSQPRTPSGNARASSRSRTPSGGTRNPTRLDRTPSGQGRTSFIRSPTVTFNLEPQFSFGTIEPVLEPVLNLDALGLLDAAATALDLLREITSPEAAGPTQSTTPRVPPPALRSGSDASISSTPLQPPPAFRGQSITPGIPQGPLCPPASTTPQVPPPRRLYTEQAPERAQQSTSQPALQPALQPAAQPPAQRRAPQLATKSVPQSTYHPAAQPASKSAIQPAPQTTSQRPEPQERRILFGVAEAGPGPSSQRTRDASERTACFETRAFDQAQRHGPPAGTKNRFPPAEPHSEPRREPQRNELLHESQRNQPRRVSQTYRPAQPSRLSHLVLPSAESTPEPRRSLQESRSLRESTPRSLHDELEHTRRSDSGPSQRNLPFGSVQPDVVEKEQYEDAAQHTPGRADTRHDSRHFDSPARPVPGGWAEPPRTLPRSPHTLPRSSLTLPPSPRRVDHGPRPWTISDWRRLEKFYNEERSRAVTWTPFTRSRQWSVGRVVDNFIIRLRIEERELVGEWSREDLEIRVRALDDKAEDRERSRMLRRSQLGDRTLRVQAQEPPSTLRRVVDWAIGLSTSAPAPAPRRAPRQRERNDPEMGFLHRKDESFDPDVTMAPTPSQPRMCQGTRWEPQRDRNSKRNEEDEREQVTEHRQREQDAPARERSQALNRSPRARHHPRDLVNIDRAVSEHRRRSAHDNGEPLYPDSTYDNYAEDRSPSPQPTEIEDDEYRYNAASPSLYNNLYPPLPERSAALAQAVRPRVIEGSPRPAARSRSVILPTSPLTDLRQSTRALPNVAQAANAFTAHASADLSYESERRARERNNIAGLRRVRSIVEQIRDAGHDISDERFESFRAFNGELHASVSALGRTTSGSARERNVSGASSTGQGSREAAGSGERRSPLRLRR</sequence>
<feature type="compositionally biased region" description="Low complexity" evidence="1">
    <location>
        <begin position="489"/>
        <end position="502"/>
    </location>
</feature>
<dbReference type="GeneID" id="85493569"/>
<evidence type="ECO:0000256" key="1">
    <source>
        <dbReference type="SAM" id="MobiDB-lite"/>
    </source>
</evidence>
<feature type="region of interest" description="Disordered" evidence="1">
    <location>
        <begin position="569"/>
        <end position="695"/>
    </location>
</feature>
<feature type="compositionally biased region" description="Basic and acidic residues" evidence="1">
    <location>
        <begin position="1973"/>
        <end position="2020"/>
    </location>
</feature>
<proteinExistence type="predicted"/>
<protein>
    <submittedName>
        <fullName evidence="2">Uncharacterized protein</fullName>
    </submittedName>
</protein>
<dbReference type="RefSeq" id="XP_060454964.1">
    <property type="nucleotide sequence ID" value="XM_060598141.1"/>
</dbReference>